<feature type="region of interest" description="Disordered" evidence="3">
    <location>
        <begin position="222"/>
        <end position="262"/>
    </location>
</feature>
<protein>
    <recommendedName>
        <fullName evidence="4">UBX domain-containing protein</fullName>
    </recommendedName>
</protein>
<dbReference type="AlphaFoldDB" id="A0A162XFZ5"/>
<dbReference type="PANTHER" id="PTHR23322">
    <property type="entry name" value="FAS-ASSOCIATED PROTEIN"/>
    <property type="match status" value="1"/>
</dbReference>
<evidence type="ECO:0000256" key="2">
    <source>
        <dbReference type="SAM" id="Coils"/>
    </source>
</evidence>
<feature type="coiled-coil region" evidence="2">
    <location>
        <begin position="291"/>
        <end position="358"/>
    </location>
</feature>
<evidence type="ECO:0000259" key="4">
    <source>
        <dbReference type="PROSITE" id="PS50033"/>
    </source>
</evidence>
<dbReference type="SMART" id="SM00594">
    <property type="entry name" value="UAS"/>
    <property type="match status" value="1"/>
</dbReference>
<evidence type="ECO:0000256" key="1">
    <source>
        <dbReference type="ARBA" id="ARBA00023054"/>
    </source>
</evidence>
<dbReference type="InterPro" id="IPR001012">
    <property type="entry name" value="UBX_dom"/>
</dbReference>
<dbReference type="GO" id="GO:0043130">
    <property type="term" value="F:ubiquitin binding"/>
    <property type="evidence" value="ECO:0007669"/>
    <property type="project" value="TreeGrafter"/>
</dbReference>
<evidence type="ECO:0000256" key="3">
    <source>
        <dbReference type="SAM" id="MobiDB-lite"/>
    </source>
</evidence>
<gene>
    <name evidence="5" type="ORF">PHYBLDRAFT_144000</name>
</gene>
<evidence type="ECO:0000313" key="6">
    <source>
        <dbReference type="Proteomes" id="UP000077315"/>
    </source>
</evidence>
<keyword evidence="1 2" id="KW-0175">Coiled coil</keyword>
<dbReference type="InParanoid" id="A0A162XFZ5"/>
<dbReference type="CDD" id="cd01767">
    <property type="entry name" value="UBX"/>
    <property type="match status" value="1"/>
</dbReference>
<dbReference type="RefSeq" id="XP_018292665.1">
    <property type="nucleotide sequence ID" value="XM_018431124.1"/>
</dbReference>
<dbReference type="InterPro" id="IPR036249">
    <property type="entry name" value="Thioredoxin-like_sf"/>
</dbReference>
<accession>A0A162XFZ5</accession>
<dbReference type="InterPro" id="IPR029071">
    <property type="entry name" value="Ubiquitin-like_domsf"/>
</dbReference>
<feature type="region of interest" description="Disordered" evidence="3">
    <location>
        <begin position="42"/>
        <end position="62"/>
    </location>
</feature>
<dbReference type="VEuPathDB" id="FungiDB:PHYBLDRAFT_144000"/>
<dbReference type="GeneID" id="28992030"/>
<dbReference type="SMART" id="SM00166">
    <property type="entry name" value="UBX"/>
    <property type="match status" value="1"/>
</dbReference>
<dbReference type="SUPFAM" id="SSF52833">
    <property type="entry name" value="Thioredoxin-like"/>
    <property type="match status" value="1"/>
</dbReference>
<feature type="compositionally biased region" description="Low complexity" evidence="3">
    <location>
        <begin position="222"/>
        <end position="251"/>
    </location>
</feature>
<dbReference type="Proteomes" id="UP000077315">
    <property type="component" value="Unassembled WGS sequence"/>
</dbReference>
<dbReference type="OrthoDB" id="1026733at2759"/>
<dbReference type="PROSITE" id="PS50033">
    <property type="entry name" value="UBX"/>
    <property type="match status" value="1"/>
</dbReference>
<sequence length="483" mass="55376">MDDLSEEHQRLLTEFQVAMPMDSQQAMRRLNDCQWQLRDALQSPATEAPHVPSSSSSSSPPTLPQLPVNRIMFILRWPAHLVWRMTLTILSFANRLIPRHTLSSPPRNDPRSAATNLLRCFEKKYGEIHVPFYQGSYSQALLTAQRDLQFVLVILFSDEHDDTDSFCRNTLTSEHLIDTLQRMDFLVWAGNVSDPEAFQVSAVLQATTYPFLAALSFPAPSNNNNNGSNNNSNNNSTSSSSSSSSGTGNNNDISTPPKLNVVDRMEGAITPEDVVRRLSVVHERHVPMYTRLRAERDRVALERQLRQEQERAYKESLWADQEKERKARAEQEDLMAAEEEARANAAREEEARRTLEEKKIQYLHYLYSRLDPEPEPEPKQAQDKQASVTKIRFKIIDGTTVSRNFRGDVSIEALYQFVAVYPLIQRHEPVIDTDKPREYDHVYDFTILSNYPRIIYPPSDRLISDEDRLWPSATLMVEPSESL</sequence>
<dbReference type="Gene3D" id="3.10.20.90">
    <property type="entry name" value="Phosphatidylinositol 3-kinase Catalytic Subunit, Chain A, domain 1"/>
    <property type="match status" value="1"/>
</dbReference>
<evidence type="ECO:0000313" key="5">
    <source>
        <dbReference type="EMBL" id="OAD74625.1"/>
    </source>
</evidence>
<feature type="domain" description="UBX" evidence="4">
    <location>
        <begin position="384"/>
        <end position="483"/>
    </location>
</feature>
<dbReference type="FunCoup" id="A0A162XFZ5">
    <property type="interactions" value="923"/>
</dbReference>
<dbReference type="Pfam" id="PF00789">
    <property type="entry name" value="UBX"/>
    <property type="match status" value="1"/>
</dbReference>
<dbReference type="SUPFAM" id="SSF54236">
    <property type="entry name" value="Ubiquitin-like"/>
    <property type="match status" value="1"/>
</dbReference>
<dbReference type="InterPro" id="IPR006577">
    <property type="entry name" value="UAS"/>
</dbReference>
<dbReference type="STRING" id="763407.A0A162XFZ5"/>
<dbReference type="EMBL" id="KV440978">
    <property type="protein sequence ID" value="OAD74625.1"/>
    <property type="molecule type" value="Genomic_DNA"/>
</dbReference>
<dbReference type="Gene3D" id="3.40.30.10">
    <property type="entry name" value="Glutaredoxin"/>
    <property type="match status" value="1"/>
</dbReference>
<proteinExistence type="predicted"/>
<dbReference type="InterPro" id="IPR050730">
    <property type="entry name" value="UBX_domain-protein"/>
</dbReference>
<dbReference type="PANTHER" id="PTHR23322:SF1">
    <property type="entry name" value="FAS-ASSOCIATED FACTOR 2"/>
    <property type="match status" value="1"/>
</dbReference>
<keyword evidence="6" id="KW-1185">Reference proteome</keyword>
<dbReference type="GO" id="GO:0005783">
    <property type="term" value="C:endoplasmic reticulum"/>
    <property type="evidence" value="ECO:0007669"/>
    <property type="project" value="TreeGrafter"/>
</dbReference>
<dbReference type="GO" id="GO:0036503">
    <property type="term" value="P:ERAD pathway"/>
    <property type="evidence" value="ECO:0007669"/>
    <property type="project" value="TreeGrafter"/>
</dbReference>
<name>A0A162XFZ5_PHYB8</name>
<reference evidence="6" key="1">
    <citation type="submission" date="2015-06" db="EMBL/GenBank/DDBJ databases">
        <title>Expansion of signal transduction pathways in fungi by whole-genome duplication.</title>
        <authorList>
            <consortium name="DOE Joint Genome Institute"/>
            <person name="Corrochano L.M."/>
            <person name="Kuo A."/>
            <person name="Marcet-Houben M."/>
            <person name="Polaino S."/>
            <person name="Salamov A."/>
            <person name="Villalobos J.M."/>
            <person name="Alvarez M.I."/>
            <person name="Avalos J."/>
            <person name="Benito E.P."/>
            <person name="Benoit I."/>
            <person name="Burger G."/>
            <person name="Camino L.P."/>
            <person name="Canovas D."/>
            <person name="Cerda-Olmedo E."/>
            <person name="Cheng J.-F."/>
            <person name="Dominguez A."/>
            <person name="Elias M."/>
            <person name="Eslava A.P."/>
            <person name="Glaser F."/>
            <person name="Grimwood J."/>
            <person name="Gutierrez G."/>
            <person name="Heitman J."/>
            <person name="Henrissat B."/>
            <person name="Iturriaga E.A."/>
            <person name="Lang B.F."/>
            <person name="Lavin J.L."/>
            <person name="Lee S."/>
            <person name="Li W."/>
            <person name="Lindquist E."/>
            <person name="Lopez-Garcia S."/>
            <person name="Luque E.M."/>
            <person name="Marcos A.T."/>
            <person name="Martin J."/>
            <person name="McCluskey K."/>
            <person name="Medina H.R."/>
            <person name="Miralles-Duran A."/>
            <person name="Miyazaki A."/>
            <person name="Munoz-Torres E."/>
            <person name="Oguiza J.A."/>
            <person name="Ohm R."/>
            <person name="Olmedo M."/>
            <person name="Orejas M."/>
            <person name="Ortiz-Castellanos L."/>
            <person name="Pisabarro A.G."/>
            <person name="Rodriguez-Romero J."/>
            <person name="Ruiz-Herrera J."/>
            <person name="Ruiz-Vazquez R."/>
            <person name="Sanz C."/>
            <person name="Schackwitz W."/>
            <person name="Schmutz J."/>
            <person name="Shahriari M."/>
            <person name="Shelest E."/>
            <person name="Silva-Franco F."/>
            <person name="Soanes D."/>
            <person name="Syed K."/>
            <person name="Tagua V.G."/>
            <person name="Talbot N.J."/>
            <person name="Thon M."/>
            <person name="De vries R.P."/>
            <person name="Wiebenga A."/>
            <person name="Yadav J.S."/>
            <person name="Braun E.L."/>
            <person name="Baker S."/>
            <person name="Garre V."/>
            <person name="Horwitz B."/>
            <person name="Torres-Martinez S."/>
            <person name="Idnurm A."/>
            <person name="Herrera-Estrella A."/>
            <person name="Gabaldon T."/>
            <person name="Grigoriev I.V."/>
        </authorList>
    </citation>
    <scope>NUCLEOTIDE SEQUENCE [LARGE SCALE GENOMIC DNA]</scope>
    <source>
        <strain evidence="6">NRRL 1555(-)</strain>
    </source>
</reference>
<organism evidence="5 6">
    <name type="scientific">Phycomyces blakesleeanus (strain ATCC 8743b / DSM 1359 / FGSC 10004 / NBRC 33097 / NRRL 1555)</name>
    <dbReference type="NCBI Taxonomy" id="763407"/>
    <lineage>
        <taxon>Eukaryota</taxon>
        <taxon>Fungi</taxon>
        <taxon>Fungi incertae sedis</taxon>
        <taxon>Mucoromycota</taxon>
        <taxon>Mucoromycotina</taxon>
        <taxon>Mucoromycetes</taxon>
        <taxon>Mucorales</taxon>
        <taxon>Phycomycetaceae</taxon>
        <taxon>Phycomyces</taxon>
    </lineage>
</organism>